<dbReference type="Proteomes" id="UP000748025">
    <property type="component" value="Unassembled WGS sequence"/>
</dbReference>
<dbReference type="CDD" id="cd12148">
    <property type="entry name" value="fungal_TF_MHR"/>
    <property type="match status" value="1"/>
</dbReference>
<comment type="caution">
    <text evidence="1">The sequence shown here is derived from an EMBL/GenBank/DDBJ whole genome shotgun (WGS) entry which is preliminary data.</text>
</comment>
<reference evidence="1" key="1">
    <citation type="journal article" date="2020" name="bioRxiv">
        <title>Whole genome comparisons of ergot fungi reveals the divergence and evolution of species within the genus Claviceps are the result of varying mechanisms driving genome evolution and host range expansion.</title>
        <authorList>
            <person name="Wyka S.A."/>
            <person name="Mondo S.J."/>
            <person name="Liu M."/>
            <person name="Dettman J."/>
            <person name="Nalam V."/>
            <person name="Broders K.D."/>
        </authorList>
    </citation>
    <scope>NUCLEOTIDE SEQUENCE</scope>
    <source>
        <strain evidence="1">CCC 602</strain>
    </source>
</reference>
<name>A0A9P7NHE4_9HYPO</name>
<keyword evidence="2" id="KW-1185">Reference proteome</keyword>
<evidence type="ECO:0008006" key="3">
    <source>
        <dbReference type="Google" id="ProtNLM"/>
    </source>
</evidence>
<protein>
    <recommendedName>
        <fullName evidence="3">Transcription factor domain-containing protein</fullName>
    </recommendedName>
</protein>
<dbReference type="PANTHER" id="PTHR47256">
    <property type="entry name" value="ZN(II)2CYS6 TRANSCRIPTION FACTOR (EUROFUNG)-RELATED"/>
    <property type="match status" value="1"/>
</dbReference>
<accession>A0A9P7NHE4</accession>
<dbReference type="OrthoDB" id="426882at2759"/>
<dbReference type="EMBL" id="SRPW01000299">
    <property type="protein sequence ID" value="KAG6015913.1"/>
    <property type="molecule type" value="Genomic_DNA"/>
</dbReference>
<organism evidence="1 2">
    <name type="scientific">Claviceps pusilla</name>
    <dbReference type="NCBI Taxonomy" id="123648"/>
    <lineage>
        <taxon>Eukaryota</taxon>
        <taxon>Fungi</taxon>
        <taxon>Dikarya</taxon>
        <taxon>Ascomycota</taxon>
        <taxon>Pezizomycotina</taxon>
        <taxon>Sordariomycetes</taxon>
        <taxon>Hypocreomycetidae</taxon>
        <taxon>Hypocreales</taxon>
        <taxon>Clavicipitaceae</taxon>
        <taxon>Claviceps</taxon>
    </lineage>
</organism>
<dbReference type="InterPro" id="IPR053187">
    <property type="entry name" value="Notoamide_regulator"/>
</dbReference>
<sequence>MRDGERQRENRRPEELNDFFDCARHVTRRFRHEMTRNNHLSNNIVQPTPYTKHKPEINRDKAVSALEAAKTLEDRWSPKRAEDYAHTGKDDSTMVSFTPIMSSNPSALAPFRPLLSRTRDEEAASAESCETNAGRKRDVVVAACEDCRKRKAKTRGSALKRKHEYLDREFQELQKSHDALQQLVHALQCRDEKDALAILQRIRQHEDAETIMEHLRASDLLLELQAGPNSRSMTRGSTSTHQAHTAHIPHIPTSLPLSPNASSFPRLAQEGTKGIQVVPSQLLNRELRFSPISGVLSSISNFSDSSTKPHALVRVVDSRLDSIVPSRWTRVSADDDVLRNLLGRYFIQEYVRISCFHKDQFLEDMASGSIQFCSSLLVNAILALSCLRGLGYECLAEAKSLWDQEQEKPICITTIQAAMVLSITMNGYSAEGLGIKYARAAVAMAINQGLFLSPDAQPIHRRLQQAHEFTAWCLHNWIILQGYQFVISTTPDGQRLPPLPDPEMNPEWYGKIWMQDFSTNTRFCLDHARLFRARCEILSIINDVACHFSRPHVNAASDSE</sequence>
<evidence type="ECO:0000313" key="2">
    <source>
        <dbReference type="Proteomes" id="UP000748025"/>
    </source>
</evidence>
<proteinExistence type="predicted"/>
<dbReference type="AlphaFoldDB" id="A0A9P7NHE4"/>
<dbReference type="PANTHER" id="PTHR47256:SF1">
    <property type="entry name" value="ZN(II)2CYS6 TRANSCRIPTION FACTOR (EUROFUNG)"/>
    <property type="match status" value="1"/>
</dbReference>
<gene>
    <name evidence="1" type="ORF">E4U43_004575</name>
</gene>
<evidence type="ECO:0000313" key="1">
    <source>
        <dbReference type="EMBL" id="KAG6015913.1"/>
    </source>
</evidence>